<evidence type="ECO:0000256" key="1">
    <source>
        <dbReference type="ARBA" id="ARBA00023239"/>
    </source>
</evidence>
<evidence type="ECO:0000259" key="2">
    <source>
        <dbReference type="Pfam" id="PF04909"/>
    </source>
</evidence>
<dbReference type="InterPro" id="IPR006680">
    <property type="entry name" value="Amidohydro-rel"/>
</dbReference>
<dbReference type="Gene3D" id="3.20.20.140">
    <property type="entry name" value="Metal-dependent hydrolases"/>
    <property type="match status" value="1"/>
</dbReference>
<evidence type="ECO:0000313" key="4">
    <source>
        <dbReference type="Proteomes" id="UP000321577"/>
    </source>
</evidence>
<dbReference type="RefSeq" id="WP_146850442.1">
    <property type="nucleotide sequence ID" value="NZ_BKAG01000012.1"/>
</dbReference>
<gene>
    <name evidence="3" type="ORF">BGE01nite_21570</name>
</gene>
<dbReference type="PANTHER" id="PTHR21240">
    <property type="entry name" value="2-AMINO-3-CARBOXYLMUCONATE-6-SEMIALDEHYDE DECARBOXYLASE"/>
    <property type="match status" value="1"/>
</dbReference>
<dbReference type="OrthoDB" id="9771932at2"/>
<organism evidence="3 4">
    <name type="scientific">Brevifollis gellanilyticus</name>
    <dbReference type="NCBI Taxonomy" id="748831"/>
    <lineage>
        <taxon>Bacteria</taxon>
        <taxon>Pseudomonadati</taxon>
        <taxon>Verrucomicrobiota</taxon>
        <taxon>Verrucomicrobiia</taxon>
        <taxon>Verrucomicrobiales</taxon>
        <taxon>Verrucomicrobiaceae</taxon>
    </lineage>
</organism>
<dbReference type="SUPFAM" id="SSF51556">
    <property type="entry name" value="Metallo-dependent hydrolases"/>
    <property type="match status" value="1"/>
</dbReference>
<keyword evidence="1" id="KW-0456">Lyase</keyword>
<proteinExistence type="predicted"/>
<evidence type="ECO:0000313" key="3">
    <source>
        <dbReference type="EMBL" id="GEP42866.1"/>
    </source>
</evidence>
<dbReference type="InterPro" id="IPR032465">
    <property type="entry name" value="ACMSD"/>
</dbReference>
<dbReference type="AlphaFoldDB" id="A0A512M803"/>
<protein>
    <recommendedName>
        <fullName evidence="2">Amidohydrolase-related domain-containing protein</fullName>
    </recommendedName>
</protein>
<keyword evidence="4" id="KW-1185">Reference proteome</keyword>
<dbReference type="GO" id="GO:0005737">
    <property type="term" value="C:cytoplasm"/>
    <property type="evidence" value="ECO:0007669"/>
    <property type="project" value="TreeGrafter"/>
</dbReference>
<comment type="caution">
    <text evidence="3">The sequence shown here is derived from an EMBL/GenBank/DDBJ whole genome shotgun (WGS) entry which is preliminary data.</text>
</comment>
<reference evidence="3 4" key="1">
    <citation type="submission" date="2019-07" db="EMBL/GenBank/DDBJ databases">
        <title>Whole genome shotgun sequence of Brevifollis gellanilyticus NBRC 108608.</title>
        <authorList>
            <person name="Hosoyama A."/>
            <person name="Uohara A."/>
            <person name="Ohji S."/>
            <person name="Ichikawa N."/>
        </authorList>
    </citation>
    <scope>NUCLEOTIDE SEQUENCE [LARGE SCALE GENOMIC DNA]</scope>
    <source>
        <strain evidence="3 4">NBRC 108608</strain>
    </source>
</reference>
<name>A0A512M803_9BACT</name>
<sequence>MRIWDLHCHLSGVAGLTPEERLGSLIKYADRVGIERLCVYMGMKWAQDPSADDLGKQNDDVLRALEKHKDRAFGFVYLSAKHVERSLSELERCVTNGPMVGVKLWVAQRCNDPMIDPIIKRAAELKAVIFQHTWFKTTANYAGESTPDDLVALAKRFPEVPIICGHTGGTWELGIRAIREQKNLFADLAGSDPTWGITEMAVRELGADRIIYGSDSGGRSFASQLAKVHGAQISDADKQKIFCDNLRNMMLPILKAKGIQA</sequence>
<dbReference type="GO" id="GO:0016787">
    <property type="term" value="F:hydrolase activity"/>
    <property type="evidence" value="ECO:0007669"/>
    <property type="project" value="InterPro"/>
</dbReference>
<dbReference type="InterPro" id="IPR032466">
    <property type="entry name" value="Metal_Hydrolase"/>
</dbReference>
<accession>A0A512M803</accession>
<feature type="domain" description="Amidohydrolase-related" evidence="2">
    <location>
        <begin position="56"/>
        <end position="245"/>
    </location>
</feature>
<dbReference type="Proteomes" id="UP000321577">
    <property type="component" value="Unassembled WGS sequence"/>
</dbReference>
<dbReference type="EMBL" id="BKAG01000012">
    <property type="protein sequence ID" value="GEP42866.1"/>
    <property type="molecule type" value="Genomic_DNA"/>
</dbReference>
<dbReference type="GO" id="GO:0016831">
    <property type="term" value="F:carboxy-lyase activity"/>
    <property type="evidence" value="ECO:0007669"/>
    <property type="project" value="InterPro"/>
</dbReference>
<dbReference type="PANTHER" id="PTHR21240:SF28">
    <property type="entry name" value="ISO-OROTATE DECARBOXYLASE (EUROFUNG)"/>
    <property type="match status" value="1"/>
</dbReference>
<dbReference type="GO" id="GO:0019748">
    <property type="term" value="P:secondary metabolic process"/>
    <property type="evidence" value="ECO:0007669"/>
    <property type="project" value="TreeGrafter"/>
</dbReference>
<dbReference type="Pfam" id="PF04909">
    <property type="entry name" value="Amidohydro_2"/>
    <property type="match status" value="1"/>
</dbReference>